<dbReference type="InterPro" id="IPR023090">
    <property type="entry name" value="UPF0702_alpha/beta_dom_sf"/>
</dbReference>
<feature type="domain" description="YetF-like N-terminal transmembrane" evidence="9">
    <location>
        <begin position="18"/>
        <end position="79"/>
    </location>
</feature>
<comment type="subcellular location">
    <subcellularLocation>
        <location evidence="1">Cell membrane</location>
        <topology evidence="1">Multi-pass membrane protein</topology>
    </subcellularLocation>
</comment>
<keyword evidence="4 7" id="KW-0812">Transmembrane</keyword>
<dbReference type="Pfam" id="PF04239">
    <property type="entry name" value="DUF421"/>
    <property type="match status" value="1"/>
</dbReference>
<dbReference type="PANTHER" id="PTHR34582:SF6">
    <property type="entry name" value="UPF0702 TRANSMEMBRANE PROTEIN YCAP"/>
    <property type="match status" value="1"/>
</dbReference>
<evidence type="ECO:0000256" key="7">
    <source>
        <dbReference type="SAM" id="Phobius"/>
    </source>
</evidence>
<dbReference type="PANTHER" id="PTHR34582">
    <property type="entry name" value="UPF0702 TRANSMEMBRANE PROTEIN YCAP"/>
    <property type="match status" value="1"/>
</dbReference>
<protein>
    <recommendedName>
        <fullName evidence="11">DUF421 domain-containing protein</fullName>
    </recommendedName>
</protein>
<dbReference type="GO" id="GO:0005886">
    <property type="term" value="C:plasma membrane"/>
    <property type="evidence" value="ECO:0007669"/>
    <property type="project" value="UniProtKB-SubCell"/>
</dbReference>
<organism evidence="10">
    <name type="scientific">Aurantimonas coralicida</name>
    <dbReference type="NCBI Taxonomy" id="182270"/>
    <lineage>
        <taxon>Bacteria</taxon>
        <taxon>Pseudomonadati</taxon>
        <taxon>Pseudomonadota</taxon>
        <taxon>Alphaproteobacteria</taxon>
        <taxon>Hyphomicrobiales</taxon>
        <taxon>Aurantimonadaceae</taxon>
        <taxon>Aurantimonas</taxon>
    </lineage>
</organism>
<evidence type="ECO:0000256" key="4">
    <source>
        <dbReference type="ARBA" id="ARBA00022692"/>
    </source>
</evidence>
<dbReference type="AlphaFoldDB" id="A0A0P0YZ59"/>
<keyword evidence="3" id="KW-1003">Cell membrane</keyword>
<evidence type="ECO:0000256" key="5">
    <source>
        <dbReference type="ARBA" id="ARBA00022989"/>
    </source>
</evidence>
<feature type="transmembrane region" description="Helical" evidence="7">
    <location>
        <begin position="39"/>
        <end position="58"/>
    </location>
</feature>
<evidence type="ECO:0000256" key="2">
    <source>
        <dbReference type="ARBA" id="ARBA00006448"/>
    </source>
</evidence>
<dbReference type="InterPro" id="IPR048454">
    <property type="entry name" value="YetF_N"/>
</dbReference>
<reference evidence="10" key="1">
    <citation type="journal article" date="2015" name="Proc. Natl. Acad. Sci. U.S.A.">
        <title>Bacterial clade with the ribosomal RNA operon on a small plasmid rather than the chromosome.</title>
        <authorList>
            <person name="Anda M."/>
            <person name="Ohtsubo Y."/>
            <person name="Okubo T."/>
            <person name="Sugawara M."/>
            <person name="Nagata Y."/>
            <person name="Tsuda M."/>
            <person name="Minamisawa K."/>
            <person name="Mitsui H."/>
        </authorList>
    </citation>
    <scope>NUCLEOTIDE SEQUENCE</scope>
    <source>
        <strain evidence="10">DSM 14790</strain>
    </source>
</reference>
<feature type="transmembrane region" description="Helical" evidence="7">
    <location>
        <begin position="70"/>
        <end position="89"/>
    </location>
</feature>
<evidence type="ECO:0000259" key="9">
    <source>
        <dbReference type="Pfam" id="PF20730"/>
    </source>
</evidence>
<evidence type="ECO:0000256" key="6">
    <source>
        <dbReference type="ARBA" id="ARBA00023136"/>
    </source>
</evidence>
<proteinExistence type="inferred from homology"/>
<feature type="transmembrane region" description="Helical" evidence="7">
    <location>
        <begin position="6"/>
        <end position="27"/>
    </location>
</feature>
<sequence length="178" mass="19301">MFFDSWYDLFRIVIVGALAYAGLVFLLRITGKRTLSKMNAFDLVVTVALGSTLATVLLSKDVTLTEGLVAFLLLCALQYGVASASLYSARFRNMIKAEPTLLFFRGRFLAPALRHERVTKDEVIAAMRSSGHAAMTNVEAVVLETDGSFSVLGKGSEPADTLRTVNDRTDASELTANG</sequence>
<evidence type="ECO:0000313" key="10">
    <source>
        <dbReference type="EMBL" id="BAT26605.1"/>
    </source>
</evidence>
<dbReference type="Gene3D" id="3.30.240.20">
    <property type="entry name" value="bsu07140 like domains"/>
    <property type="match status" value="1"/>
</dbReference>
<evidence type="ECO:0000259" key="8">
    <source>
        <dbReference type="Pfam" id="PF04239"/>
    </source>
</evidence>
<dbReference type="Pfam" id="PF20730">
    <property type="entry name" value="YetF_N"/>
    <property type="match status" value="1"/>
</dbReference>
<dbReference type="InterPro" id="IPR007353">
    <property type="entry name" value="DUF421"/>
</dbReference>
<evidence type="ECO:0000256" key="1">
    <source>
        <dbReference type="ARBA" id="ARBA00004651"/>
    </source>
</evidence>
<keyword evidence="6 7" id="KW-0472">Membrane</keyword>
<feature type="domain" description="YetF C-terminal" evidence="8">
    <location>
        <begin position="88"/>
        <end position="157"/>
    </location>
</feature>
<evidence type="ECO:0008006" key="11">
    <source>
        <dbReference type="Google" id="ProtNLM"/>
    </source>
</evidence>
<comment type="similarity">
    <text evidence="2">Belongs to the UPF0702 family.</text>
</comment>
<dbReference type="EMBL" id="LC066372">
    <property type="protein sequence ID" value="BAT26605.1"/>
    <property type="molecule type" value="Genomic_DNA"/>
</dbReference>
<name>A0A0P0YZ59_9HYPH</name>
<keyword evidence="5 7" id="KW-1133">Transmembrane helix</keyword>
<evidence type="ECO:0000256" key="3">
    <source>
        <dbReference type="ARBA" id="ARBA00022475"/>
    </source>
</evidence>
<dbReference type="RefSeq" id="WP_024351856.1">
    <property type="nucleotide sequence ID" value="NZ_BBWN01000042.1"/>
</dbReference>
<accession>A0A0P0YZ59</accession>